<accession>A0A9E7JF46</accession>
<feature type="transmembrane region" description="Helical" evidence="7">
    <location>
        <begin position="471"/>
        <end position="491"/>
    </location>
</feature>
<feature type="transmembrane region" description="Helical" evidence="7">
    <location>
        <begin position="645"/>
        <end position="667"/>
    </location>
</feature>
<keyword evidence="3" id="KW-0813">Transport</keyword>
<evidence type="ECO:0000313" key="9">
    <source>
        <dbReference type="Proteomes" id="UP001055439"/>
    </source>
</evidence>
<evidence type="ECO:0000256" key="1">
    <source>
        <dbReference type="ARBA" id="ARBA00004141"/>
    </source>
</evidence>
<feature type="transmembrane region" description="Helical" evidence="7">
    <location>
        <begin position="947"/>
        <end position="980"/>
    </location>
</feature>
<evidence type="ECO:0000256" key="7">
    <source>
        <dbReference type="SAM" id="Phobius"/>
    </source>
</evidence>
<dbReference type="Proteomes" id="UP001055439">
    <property type="component" value="Chromosome 10"/>
</dbReference>
<feature type="transmembrane region" description="Helical" evidence="7">
    <location>
        <begin position="444"/>
        <end position="465"/>
    </location>
</feature>
<dbReference type="InterPro" id="IPR004813">
    <property type="entry name" value="OPT"/>
</dbReference>
<evidence type="ECO:0000256" key="3">
    <source>
        <dbReference type="ARBA" id="ARBA00022448"/>
    </source>
</evidence>
<feature type="transmembrane region" description="Helical" evidence="7">
    <location>
        <begin position="270"/>
        <end position="290"/>
    </location>
</feature>
<evidence type="ECO:0000313" key="8">
    <source>
        <dbReference type="EMBL" id="URD78823.1"/>
    </source>
</evidence>
<name>A0A9E7JF46_9LILI</name>
<evidence type="ECO:0000256" key="5">
    <source>
        <dbReference type="ARBA" id="ARBA00022989"/>
    </source>
</evidence>
<dbReference type="NCBIfam" id="TIGR00728">
    <property type="entry name" value="OPT_sfam"/>
    <property type="match status" value="2"/>
</dbReference>
<feature type="transmembrane region" description="Helical" evidence="7">
    <location>
        <begin position="1098"/>
        <end position="1120"/>
    </location>
</feature>
<feature type="transmembrane region" description="Helical" evidence="7">
    <location>
        <begin position="150"/>
        <end position="171"/>
    </location>
</feature>
<dbReference type="AlphaFoldDB" id="A0A9E7JF46"/>
<feature type="transmembrane region" description="Helical" evidence="7">
    <location>
        <begin position="1000"/>
        <end position="1023"/>
    </location>
</feature>
<sequence>MDNYEKGVAEEEEGGEGTAVERAFEWQRVPPLREQLTARALAVSFLLPVMFSVIVMKLNLTTGIIPSLNVAAGLLGFFFVKLWTRALEHAGLLRTPFTRQENTVIQASVTAAYGLAFSGGFGNYLFGMSSMIAKQATEANDSQNTKDPNLGWMIGFLFVVSFLGLFSLVPLRKIMIIDYKLIYPSGTATAYLINSFHTTQGEKLAGEQVGTLCKSFAGSFLWGFFQWFYTAGKDCGFIAFPTFGLKAYENKFYFDFSATYVGVGMLCPHIVNLSLLLGAILSWGIMWPLISNQKGHWYPADTTPPESLNGLQGYRVFTAVALILGDGLYNFVKVVRRTTSSFISAVLKGLPISDDEPAPKNLAISFDDERRTEVFVRDHIPPWAVYGCYVVIATLSIVTLPRIFPPLKWYHILVVHVFAPLLAFCNAYGCGLTDWNTASTYGKLAIFVFGAWAGAHHGGVIAGLAACGVMMSLIGTAMGCVIAPCVFWLFYKAFDDIGKPGTQYPAPYALIYRNMAILGVDGFSSLPKHCLSLFYSFFALAIAINLAKDVSPNRMARFIPIPMAMAIPFYIGASFAIDMCVGSVILYVWRKMNKGKADALGPAVASGLICGDGMWSLPQGVLALAQALEHVGLLRTPFTRQENTVIQTAVVAAYGLAFSGGFGSYLFGMSSKIADQTTEANDSRNIKDPKIDNDHRLQADLSEWHRNCVRTLGKFFVYSFLWGFFQWFYTAGDDCGFEAFPTFGLKAYANRFYFDFSATYVGVGMICPYIVNVSLLLGAILSWGLMWPLINNQKGHWYSADIPSSSLHSLQGYRVFLAVALILGDGLYNILRVLHRTICSFVSAARSGPTSSLPISDGGRAVTSPAASFDVKRRNEVFVKDQIPKWVAYVGYVAMAIVSIVTIPHLFPPLKWYHILVAYVFAPLLAFCNAYGCGLTDWNLASTYGKLAIFVFGAWAGAHHGGVLAGLAACGVMMTIVATASDLMQDFKTGYLTLASPRSMFVSQVIGTAMGCVIAPCVFWLFYKAFDDIGKPGTQYPAPYALIYRNIAILGVDGSSLPKHCLTLCYIFFVLAIVINLARDTCPKKVARFIPIPMAMAIPFYIGTSFAIDMCLGSAILYVWERINKAKADAFGPAVASGLICGDGIWSLPQGVLALAQVKPPICMKFLSRKMNDKVDVYIGTLS</sequence>
<dbReference type="OrthoDB" id="627262at2759"/>
<feature type="transmembrane region" description="Helical" evidence="7">
    <location>
        <begin position="567"/>
        <end position="588"/>
    </location>
</feature>
<feature type="transmembrane region" description="Helical" evidence="7">
    <location>
        <begin position="104"/>
        <end position="126"/>
    </location>
</feature>
<dbReference type="InterPro" id="IPR045035">
    <property type="entry name" value="YSL-like"/>
</dbReference>
<evidence type="ECO:0000256" key="4">
    <source>
        <dbReference type="ARBA" id="ARBA00022692"/>
    </source>
</evidence>
<feature type="transmembrane region" description="Helical" evidence="7">
    <location>
        <begin position="913"/>
        <end position="935"/>
    </location>
</feature>
<feature type="transmembrane region" description="Helical" evidence="7">
    <location>
        <begin position="600"/>
        <end position="625"/>
    </location>
</feature>
<feature type="transmembrane region" description="Helical" evidence="7">
    <location>
        <begin position="383"/>
        <end position="404"/>
    </location>
</feature>
<feature type="transmembrane region" description="Helical" evidence="7">
    <location>
        <begin position="810"/>
        <end position="831"/>
    </location>
</feature>
<feature type="transmembrane region" description="Helical" evidence="7">
    <location>
        <begin position="1061"/>
        <end position="1078"/>
    </location>
</feature>
<dbReference type="PANTHER" id="PTHR31645">
    <property type="entry name" value="OLIGOPEPTIDE TRANSPORTER YGL114W-RELATED"/>
    <property type="match status" value="1"/>
</dbReference>
<gene>
    <name evidence="8" type="ORF">MUK42_03420</name>
</gene>
<dbReference type="PANTHER" id="PTHR31645:SF76">
    <property type="entry name" value="METAL-NICOTIANAMINE TRANSPORTER YSL8-RELATED"/>
    <property type="match status" value="1"/>
</dbReference>
<dbReference type="EMBL" id="CP097503">
    <property type="protein sequence ID" value="URD78823.1"/>
    <property type="molecule type" value="Genomic_DNA"/>
</dbReference>
<evidence type="ECO:0000256" key="2">
    <source>
        <dbReference type="ARBA" id="ARBA00010276"/>
    </source>
</evidence>
<feature type="transmembrane region" description="Helical" evidence="7">
    <location>
        <begin position="64"/>
        <end position="83"/>
    </location>
</feature>
<organism evidence="8 9">
    <name type="scientific">Musa troglodytarum</name>
    <name type="common">fe'i banana</name>
    <dbReference type="NCBI Taxonomy" id="320322"/>
    <lineage>
        <taxon>Eukaryota</taxon>
        <taxon>Viridiplantae</taxon>
        <taxon>Streptophyta</taxon>
        <taxon>Embryophyta</taxon>
        <taxon>Tracheophyta</taxon>
        <taxon>Spermatophyta</taxon>
        <taxon>Magnoliopsida</taxon>
        <taxon>Liliopsida</taxon>
        <taxon>Zingiberales</taxon>
        <taxon>Musaceae</taxon>
        <taxon>Musa</taxon>
    </lineage>
</organism>
<dbReference type="GO" id="GO:0035673">
    <property type="term" value="F:oligopeptide transmembrane transporter activity"/>
    <property type="evidence" value="ECO:0007669"/>
    <property type="project" value="InterPro"/>
</dbReference>
<dbReference type="GO" id="GO:0016020">
    <property type="term" value="C:membrane"/>
    <property type="evidence" value="ECO:0007669"/>
    <property type="project" value="UniProtKB-SubCell"/>
</dbReference>
<keyword evidence="9" id="KW-1185">Reference proteome</keyword>
<feature type="transmembrane region" description="Helical" evidence="7">
    <location>
        <begin position="36"/>
        <end position="58"/>
    </location>
</feature>
<feature type="transmembrane region" description="Helical" evidence="7">
    <location>
        <begin position="886"/>
        <end position="907"/>
    </location>
</feature>
<dbReference type="Pfam" id="PF03169">
    <property type="entry name" value="OPT"/>
    <property type="match status" value="2"/>
</dbReference>
<feature type="transmembrane region" description="Helical" evidence="7">
    <location>
        <begin position="314"/>
        <end position="332"/>
    </location>
</feature>
<feature type="transmembrane region" description="Helical" evidence="7">
    <location>
        <begin position="530"/>
        <end position="547"/>
    </location>
</feature>
<reference evidence="8" key="1">
    <citation type="submission" date="2022-05" db="EMBL/GenBank/DDBJ databases">
        <title>The Musa troglodytarum L. genome provides insights into the mechanism of non-climacteric behaviour and enrichment of carotenoids.</title>
        <authorList>
            <person name="Wang J."/>
        </authorList>
    </citation>
    <scope>NUCLEOTIDE SEQUENCE</scope>
    <source>
        <tissue evidence="8">Leaf</tissue>
    </source>
</reference>
<comment type="similarity">
    <text evidence="2">Belongs to the YSL (TC 2.A.67.2) family.</text>
</comment>
<comment type="subcellular location">
    <subcellularLocation>
        <location evidence="1">Membrane</location>
        <topology evidence="1">Multi-pass membrane protein</topology>
    </subcellularLocation>
</comment>
<proteinExistence type="inferred from homology"/>
<protein>
    <submittedName>
        <fullName evidence="8">OPT oligopeptide transporter protein</fullName>
    </submittedName>
</protein>
<feature type="transmembrane region" description="Helical" evidence="7">
    <location>
        <begin position="410"/>
        <end position="432"/>
    </location>
</feature>
<feature type="transmembrane region" description="Helical" evidence="7">
    <location>
        <begin position="769"/>
        <end position="790"/>
    </location>
</feature>
<keyword evidence="6 7" id="KW-0472">Membrane</keyword>
<evidence type="ECO:0000256" key="6">
    <source>
        <dbReference type="ARBA" id="ARBA00023136"/>
    </source>
</evidence>
<keyword evidence="5 7" id="KW-1133">Transmembrane helix</keyword>
<keyword evidence="4 7" id="KW-0812">Transmembrane</keyword>